<name>A0A0N4VD23_ENTVE</name>
<dbReference type="Proteomes" id="UP000274131">
    <property type="component" value="Unassembled WGS sequence"/>
</dbReference>
<protein>
    <submittedName>
        <fullName evidence="2 4">Uncharacterized protein</fullName>
    </submittedName>
</protein>
<sequence>MPRVKPTNKPGPKPRPRFEPNSKPTLKPMPMNRPKPKPKPKHKPKPKIGPKPKRLGLGLGLTLGLASKYRERSPEVREVHQNHDNSAKVTKGHQISGKGHRSSRNVAGACSLSSSGLTDLLSTVATKGVEIRASVLFNTDDCRLGAVTNKRGKDVPRNERNWANTEKKRYLKESENAYQLFVIAWLRKGISLSGNEFCKILEEHTAISSNESFPHRITESSGFSLQLTEYAFAESAFHLLKISLKAEIH</sequence>
<keyword evidence="3" id="KW-1185">Reference proteome</keyword>
<accession>A0A0N4VD23</accession>
<feature type="region of interest" description="Disordered" evidence="1">
    <location>
        <begin position="1"/>
        <end position="58"/>
    </location>
</feature>
<dbReference type="WBParaSite" id="EVEC_0000848901-mRNA-1">
    <property type="protein sequence ID" value="EVEC_0000848901-mRNA-1"/>
    <property type="gene ID" value="EVEC_0000848901"/>
</dbReference>
<evidence type="ECO:0000256" key="1">
    <source>
        <dbReference type="SAM" id="MobiDB-lite"/>
    </source>
</evidence>
<feature type="compositionally biased region" description="Basic residues" evidence="1">
    <location>
        <begin position="34"/>
        <end position="54"/>
    </location>
</feature>
<evidence type="ECO:0000313" key="3">
    <source>
        <dbReference type="Proteomes" id="UP000274131"/>
    </source>
</evidence>
<reference evidence="2 3" key="2">
    <citation type="submission" date="2018-10" db="EMBL/GenBank/DDBJ databases">
        <authorList>
            <consortium name="Pathogen Informatics"/>
        </authorList>
    </citation>
    <scope>NUCLEOTIDE SEQUENCE [LARGE SCALE GENOMIC DNA]</scope>
</reference>
<evidence type="ECO:0000313" key="4">
    <source>
        <dbReference type="WBParaSite" id="EVEC_0000848901-mRNA-1"/>
    </source>
</evidence>
<proteinExistence type="predicted"/>
<dbReference type="AlphaFoldDB" id="A0A0N4VD23"/>
<evidence type="ECO:0000313" key="2">
    <source>
        <dbReference type="EMBL" id="VDD93222.1"/>
    </source>
</evidence>
<reference evidence="4" key="1">
    <citation type="submission" date="2017-02" db="UniProtKB">
        <authorList>
            <consortium name="WormBaseParasite"/>
        </authorList>
    </citation>
    <scope>IDENTIFICATION</scope>
</reference>
<organism evidence="4">
    <name type="scientific">Enterobius vermicularis</name>
    <name type="common">Human pinworm</name>
    <dbReference type="NCBI Taxonomy" id="51028"/>
    <lineage>
        <taxon>Eukaryota</taxon>
        <taxon>Metazoa</taxon>
        <taxon>Ecdysozoa</taxon>
        <taxon>Nematoda</taxon>
        <taxon>Chromadorea</taxon>
        <taxon>Rhabditida</taxon>
        <taxon>Spirurina</taxon>
        <taxon>Oxyuridomorpha</taxon>
        <taxon>Oxyuroidea</taxon>
        <taxon>Oxyuridae</taxon>
        <taxon>Enterobius</taxon>
    </lineage>
</organism>
<dbReference type="EMBL" id="UXUI01009192">
    <property type="protein sequence ID" value="VDD93222.1"/>
    <property type="molecule type" value="Genomic_DNA"/>
</dbReference>
<feature type="region of interest" description="Disordered" evidence="1">
    <location>
        <begin position="77"/>
        <end position="107"/>
    </location>
</feature>
<feature type="compositionally biased region" description="Basic and acidic residues" evidence="1">
    <location>
        <begin position="77"/>
        <end position="86"/>
    </location>
</feature>
<gene>
    <name evidence="2" type="ORF">EVEC_LOCUS7973</name>
</gene>